<dbReference type="EnsemblMetazoa" id="GPAI041670-RA">
    <property type="protein sequence ID" value="GPAI041670-PA"/>
    <property type="gene ID" value="GPAI041670"/>
</dbReference>
<dbReference type="AlphaFoldDB" id="A0A1B0AD08"/>
<organism evidence="1 2">
    <name type="scientific">Glossina pallidipes</name>
    <name type="common">Tsetse fly</name>
    <dbReference type="NCBI Taxonomy" id="7398"/>
    <lineage>
        <taxon>Eukaryota</taxon>
        <taxon>Metazoa</taxon>
        <taxon>Ecdysozoa</taxon>
        <taxon>Arthropoda</taxon>
        <taxon>Hexapoda</taxon>
        <taxon>Insecta</taxon>
        <taxon>Pterygota</taxon>
        <taxon>Neoptera</taxon>
        <taxon>Endopterygota</taxon>
        <taxon>Diptera</taxon>
        <taxon>Brachycera</taxon>
        <taxon>Muscomorpha</taxon>
        <taxon>Hippoboscoidea</taxon>
        <taxon>Glossinidae</taxon>
        <taxon>Glossina</taxon>
    </lineage>
</organism>
<sequence length="215" mass="24001">MLCSHNGILDPDVPLVLEQLCVWTIYFDADRSLQRERLRNPGERFPIIKNAVRVESNKNPTRLPVFGDCSETDGGVKDETSLMLCFVVLSLRSSTSDERSGSSDDGIPVFGGEVFGWGEGKGILAKLNSLISGRLSKLSLCDKDCGQCYNHTCPLFESQSRSNRQSDYVPTTLQTLYRIPEQNLLLFATMVQFGCVEEILHVGDNVTRLSIELEY</sequence>
<accession>A0A1B0AD08</accession>
<proteinExistence type="predicted"/>
<protein>
    <submittedName>
        <fullName evidence="1">Uncharacterized protein</fullName>
    </submittedName>
</protein>
<reference evidence="1" key="2">
    <citation type="submission" date="2020-05" db="UniProtKB">
        <authorList>
            <consortium name="EnsemblMetazoa"/>
        </authorList>
    </citation>
    <scope>IDENTIFICATION</scope>
    <source>
        <strain evidence="1">IAEA</strain>
    </source>
</reference>
<reference evidence="2" key="1">
    <citation type="submission" date="2014-03" db="EMBL/GenBank/DDBJ databases">
        <authorList>
            <person name="Aksoy S."/>
            <person name="Warren W."/>
            <person name="Wilson R.K."/>
        </authorList>
    </citation>
    <scope>NUCLEOTIDE SEQUENCE [LARGE SCALE GENOMIC DNA]</scope>
    <source>
        <strain evidence="2">IAEA</strain>
    </source>
</reference>
<dbReference type="Proteomes" id="UP000092445">
    <property type="component" value="Unassembled WGS sequence"/>
</dbReference>
<dbReference type="VEuPathDB" id="VectorBase:GPAI041670"/>
<name>A0A1B0AD08_GLOPL</name>
<evidence type="ECO:0000313" key="1">
    <source>
        <dbReference type="EnsemblMetazoa" id="GPAI041670-PA"/>
    </source>
</evidence>
<keyword evidence="2" id="KW-1185">Reference proteome</keyword>
<evidence type="ECO:0000313" key="2">
    <source>
        <dbReference type="Proteomes" id="UP000092445"/>
    </source>
</evidence>